<feature type="coiled-coil region" evidence="1">
    <location>
        <begin position="88"/>
        <end position="115"/>
    </location>
</feature>
<evidence type="ECO:0000313" key="3">
    <source>
        <dbReference type="EMBL" id="KAK8567396.1"/>
    </source>
</evidence>
<organism evidence="3 4">
    <name type="scientific">Hibiscus sabdariffa</name>
    <name type="common">roselle</name>
    <dbReference type="NCBI Taxonomy" id="183260"/>
    <lineage>
        <taxon>Eukaryota</taxon>
        <taxon>Viridiplantae</taxon>
        <taxon>Streptophyta</taxon>
        <taxon>Embryophyta</taxon>
        <taxon>Tracheophyta</taxon>
        <taxon>Spermatophyta</taxon>
        <taxon>Magnoliopsida</taxon>
        <taxon>eudicotyledons</taxon>
        <taxon>Gunneridae</taxon>
        <taxon>Pentapetalae</taxon>
        <taxon>rosids</taxon>
        <taxon>malvids</taxon>
        <taxon>Malvales</taxon>
        <taxon>Malvaceae</taxon>
        <taxon>Malvoideae</taxon>
        <taxon>Hibiscus</taxon>
    </lineage>
</organism>
<evidence type="ECO:0000259" key="2">
    <source>
        <dbReference type="Pfam" id="PF07651"/>
    </source>
</evidence>
<accession>A0ABR2EWN4</accession>
<protein>
    <recommendedName>
        <fullName evidence="2">AP180 N-terminal homology (ANTH) domain-containing protein</fullName>
    </recommendedName>
</protein>
<comment type="caution">
    <text evidence="3">The sequence shown here is derived from an EMBL/GenBank/DDBJ whole genome shotgun (WGS) entry which is preliminary data.</text>
</comment>
<reference evidence="3 4" key="1">
    <citation type="journal article" date="2024" name="G3 (Bethesda)">
        <title>Genome assembly of Hibiscus sabdariffa L. provides insights into metabolisms of medicinal natural products.</title>
        <authorList>
            <person name="Kim T."/>
        </authorList>
    </citation>
    <scope>NUCLEOTIDE SEQUENCE [LARGE SCALE GENOMIC DNA]</scope>
    <source>
        <strain evidence="3">TK-2024</strain>
        <tissue evidence="3">Old leaves</tissue>
    </source>
</reference>
<name>A0ABR2EWN4_9ROSI</name>
<feature type="domain" description="AP180 N-terminal homology (ANTH)" evidence="2">
    <location>
        <begin position="3"/>
        <end position="95"/>
    </location>
</feature>
<dbReference type="InterPro" id="IPR011417">
    <property type="entry name" value="ANTH_dom"/>
</dbReference>
<evidence type="ECO:0000313" key="4">
    <source>
        <dbReference type="Proteomes" id="UP001472677"/>
    </source>
</evidence>
<keyword evidence="4" id="KW-1185">Reference proteome</keyword>
<evidence type="ECO:0000256" key="1">
    <source>
        <dbReference type="SAM" id="Coils"/>
    </source>
</evidence>
<keyword evidence="1" id="KW-0175">Coiled coil</keyword>
<gene>
    <name evidence="3" type="ORF">V6N12_005986</name>
</gene>
<dbReference type="Pfam" id="PF07651">
    <property type="entry name" value="ANTH"/>
    <property type="match status" value="1"/>
</dbReference>
<dbReference type="EMBL" id="JBBPBM010000009">
    <property type="protein sequence ID" value="KAK8567396.1"/>
    <property type="molecule type" value="Genomic_DNA"/>
</dbReference>
<sequence>MGRLPFDLSSFNDGHSRLSKTWGYDVFNRQYFAFLDERGAIWFNEENRNAGDGPLMVQKLLKIRKWQFLLDMLLKIRPQADNMKVCLIFEAMDRVEELERIINGASDNNDSFKEKNQMALVVREEHSAIVEHRETKETLKTTITDKWEVFDDDVNIHGDNVNGYFNENNTAEVRLDSDQPLIPVEHVAVINPFEIPDLISF</sequence>
<proteinExistence type="predicted"/>
<dbReference type="Proteomes" id="UP001472677">
    <property type="component" value="Unassembled WGS sequence"/>
</dbReference>